<dbReference type="GO" id="GO:0003700">
    <property type="term" value="F:DNA-binding transcription factor activity"/>
    <property type="evidence" value="ECO:0007669"/>
    <property type="project" value="InterPro"/>
</dbReference>
<dbReference type="AlphaFoldDB" id="W7TL19"/>
<dbReference type="FunFam" id="1.10.10.10:FF:000334">
    <property type="entry name" value="Heat shock factor protein 2"/>
    <property type="match status" value="1"/>
</dbReference>
<feature type="compositionally biased region" description="Polar residues" evidence="5">
    <location>
        <begin position="11"/>
        <end position="21"/>
    </location>
</feature>
<feature type="region of interest" description="Disordered" evidence="5">
    <location>
        <begin position="1"/>
        <end position="47"/>
    </location>
</feature>
<dbReference type="SUPFAM" id="SSF46785">
    <property type="entry name" value="Winged helix' DNA-binding domain"/>
    <property type="match status" value="1"/>
</dbReference>
<comment type="subcellular location">
    <subcellularLocation>
        <location evidence="1">Nucleus</location>
    </subcellularLocation>
</comment>
<evidence type="ECO:0000256" key="1">
    <source>
        <dbReference type="ARBA" id="ARBA00004123"/>
    </source>
</evidence>
<dbReference type="Gene3D" id="1.10.10.10">
    <property type="entry name" value="Winged helix-like DNA-binding domain superfamily/Winged helix DNA-binding domain"/>
    <property type="match status" value="1"/>
</dbReference>
<dbReference type="InterPro" id="IPR036390">
    <property type="entry name" value="WH_DNA-bd_sf"/>
</dbReference>
<dbReference type="PANTHER" id="PTHR10015">
    <property type="entry name" value="HEAT SHOCK TRANSCRIPTION FACTOR"/>
    <property type="match status" value="1"/>
</dbReference>
<evidence type="ECO:0000313" key="7">
    <source>
        <dbReference type="EMBL" id="EWM24178.1"/>
    </source>
</evidence>
<dbReference type="InterPro" id="IPR000232">
    <property type="entry name" value="HSF_DNA-bd"/>
</dbReference>
<evidence type="ECO:0000259" key="6">
    <source>
        <dbReference type="SMART" id="SM00415"/>
    </source>
</evidence>
<evidence type="ECO:0000256" key="2">
    <source>
        <dbReference type="ARBA" id="ARBA00023125"/>
    </source>
</evidence>
<keyword evidence="2 7" id="KW-0238">DNA-binding</keyword>
<dbReference type="EMBL" id="AZIL01001317">
    <property type="protein sequence ID" value="EWM24178.1"/>
    <property type="molecule type" value="Genomic_DNA"/>
</dbReference>
<dbReference type="OrthoDB" id="60033at2759"/>
<protein>
    <submittedName>
        <fullName evidence="7">Hsf-type dna-binding domain containing protein</fullName>
    </submittedName>
</protein>
<keyword evidence="3" id="KW-0539">Nucleus</keyword>
<evidence type="ECO:0000313" key="8">
    <source>
        <dbReference type="Proteomes" id="UP000019335"/>
    </source>
</evidence>
<dbReference type="Pfam" id="PF00447">
    <property type="entry name" value="HSF_DNA-bind"/>
    <property type="match status" value="1"/>
</dbReference>
<keyword evidence="8" id="KW-1185">Reference proteome</keyword>
<dbReference type="PRINTS" id="PR00056">
    <property type="entry name" value="HSFDOMAIN"/>
</dbReference>
<proteinExistence type="inferred from homology"/>
<dbReference type="Proteomes" id="UP000019335">
    <property type="component" value="Chromosome 14"/>
</dbReference>
<reference evidence="7 8" key="1">
    <citation type="journal article" date="2014" name="Mol. Plant">
        <title>Chromosome Scale Genome Assembly and Transcriptome Profiling of Nannochloropsis gaditana in Nitrogen Depletion.</title>
        <authorList>
            <person name="Corteggiani Carpinelli E."/>
            <person name="Telatin A."/>
            <person name="Vitulo N."/>
            <person name="Forcato C."/>
            <person name="D'Angelo M."/>
            <person name="Schiavon R."/>
            <person name="Vezzi A."/>
            <person name="Giacometti G.M."/>
            <person name="Morosinotto T."/>
            <person name="Valle G."/>
        </authorList>
    </citation>
    <scope>NUCLEOTIDE SEQUENCE [LARGE SCALE GENOMIC DNA]</scope>
    <source>
        <strain evidence="7 8">B-31</strain>
    </source>
</reference>
<sequence length="232" mass="25315">MPPVKLEGRVTRSSSNASTGINEDDCGPSTETSIDNFQGGRRQPSVPALLPTRVSSRTARNALTSQSRNSVYQYEHPGGQAVLNAVVKVDDESSVATNSSFTSTGASARRGGGGGGGGSAKKATIPGFLTKTYEIFSSAEHKDLCGWGARGDTIVIKRVPEFAARVLPRYFKHSNFQSFVRQLNMYDFHKTVQDPSHGEFRHEFFRQGRPDLLPLIKRKAMRASTRARGVRP</sequence>
<dbReference type="SMART" id="SM00415">
    <property type="entry name" value="HSF"/>
    <property type="match status" value="1"/>
</dbReference>
<evidence type="ECO:0000256" key="4">
    <source>
        <dbReference type="RuleBase" id="RU004020"/>
    </source>
</evidence>
<feature type="region of interest" description="Disordered" evidence="5">
    <location>
        <begin position="97"/>
        <end position="120"/>
    </location>
</feature>
<feature type="compositionally biased region" description="Basic and acidic residues" evidence="5">
    <location>
        <begin position="1"/>
        <end position="10"/>
    </location>
</feature>
<dbReference type="PANTHER" id="PTHR10015:SF206">
    <property type="entry name" value="HSF-TYPE DNA-BINDING DOMAIN-CONTAINING PROTEIN"/>
    <property type="match status" value="1"/>
</dbReference>
<comment type="similarity">
    <text evidence="4">Belongs to the HSF family.</text>
</comment>
<dbReference type="GO" id="GO:0043565">
    <property type="term" value="F:sequence-specific DNA binding"/>
    <property type="evidence" value="ECO:0007669"/>
    <property type="project" value="InterPro"/>
</dbReference>
<dbReference type="InterPro" id="IPR036388">
    <property type="entry name" value="WH-like_DNA-bd_sf"/>
</dbReference>
<evidence type="ECO:0000256" key="3">
    <source>
        <dbReference type="ARBA" id="ARBA00023242"/>
    </source>
</evidence>
<organism evidence="7 8">
    <name type="scientific">Nannochloropsis gaditana</name>
    <dbReference type="NCBI Taxonomy" id="72520"/>
    <lineage>
        <taxon>Eukaryota</taxon>
        <taxon>Sar</taxon>
        <taxon>Stramenopiles</taxon>
        <taxon>Ochrophyta</taxon>
        <taxon>Eustigmatophyceae</taxon>
        <taxon>Eustigmatales</taxon>
        <taxon>Monodopsidaceae</taxon>
        <taxon>Nannochloropsis</taxon>
    </lineage>
</organism>
<gene>
    <name evidence="7" type="ORF">Naga_100862g3</name>
</gene>
<comment type="caution">
    <text evidence="7">The sequence shown here is derived from an EMBL/GenBank/DDBJ whole genome shotgun (WGS) entry which is preliminary data.</text>
</comment>
<evidence type="ECO:0000256" key="5">
    <source>
        <dbReference type="SAM" id="MobiDB-lite"/>
    </source>
</evidence>
<name>W7TL19_9STRA</name>
<accession>W7TL19</accession>
<feature type="compositionally biased region" description="Gly residues" evidence="5">
    <location>
        <begin position="110"/>
        <end position="119"/>
    </location>
</feature>
<dbReference type="GO" id="GO:0005634">
    <property type="term" value="C:nucleus"/>
    <property type="evidence" value="ECO:0007669"/>
    <property type="project" value="UniProtKB-SubCell"/>
</dbReference>
<feature type="domain" description="HSF-type DNA-binding" evidence="6">
    <location>
        <begin position="124"/>
        <end position="219"/>
    </location>
</feature>